<dbReference type="Proteomes" id="UP001269968">
    <property type="component" value="Unassembled WGS sequence"/>
</dbReference>
<dbReference type="SUPFAM" id="SSF53254">
    <property type="entry name" value="Phosphoglycerate mutase-like"/>
    <property type="match status" value="1"/>
</dbReference>
<dbReference type="InterPro" id="IPR029033">
    <property type="entry name" value="His_PPase_superfam"/>
</dbReference>
<dbReference type="RefSeq" id="WP_320714654.1">
    <property type="nucleotide sequence ID" value="NZ_JAXHOZ010000059.1"/>
</dbReference>
<dbReference type="EMBL" id="JAXHOZ010000059">
    <property type="protein sequence ID" value="MDY4379096.1"/>
    <property type="molecule type" value="Genomic_DNA"/>
</dbReference>
<comment type="caution">
    <text evidence="1">The sequence shown here is derived from an EMBL/GenBank/DDBJ whole genome shotgun (WGS) entry which is preliminary data.</text>
</comment>
<protein>
    <submittedName>
        <fullName evidence="1">Histidine phosphatase family protein</fullName>
    </submittedName>
</protein>
<dbReference type="AlphaFoldDB" id="A0AAW9HER4"/>
<reference evidence="1" key="1">
    <citation type="submission" date="2023-11" db="EMBL/GenBank/DDBJ databases">
        <title>Comparative genomics revealed phylogeny of phytopathogenic Pectobacterium aroidearum based on whole-genome sequencing and function of putative horizontal acquire islands in P. aroidearum PccS1.</title>
        <authorList>
            <person name="Fan J."/>
            <person name="Yang L."/>
        </authorList>
    </citation>
    <scope>NUCLEOTIDE SEQUENCE</scope>
    <source>
        <strain evidence="1">NJAU140</strain>
    </source>
</reference>
<name>A0AAW9HER4_9GAMM</name>
<organism evidence="1 2">
    <name type="scientific">Pectobacterium brasiliense</name>
    <dbReference type="NCBI Taxonomy" id="180957"/>
    <lineage>
        <taxon>Bacteria</taxon>
        <taxon>Pseudomonadati</taxon>
        <taxon>Pseudomonadota</taxon>
        <taxon>Gammaproteobacteria</taxon>
        <taxon>Enterobacterales</taxon>
        <taxon>Pectobacteriaceae</taxon>
        <taxon>Pectobacterium</taxon>
    </lineage>
</organism>
<accession>A0AAW9HER4</accession>
<proteinExistence type="predicted"/>
<sequence>MRIILIRHGKPDINITKKLSSYDMGSWIENYDKSEVSENPPQYVFTSSLISKSFVIVSSLPRALTSLKMMDINPDAIDSVYCEAQLPSFNIFALKLSPMTYAFLFRILWFVGFSKNVESYCSAKHRSKLAATKLISFAQKESSISLMGHGIMNRMIGYQLEREGFKKTKKLGKNYWELTVYEKS</sequence>
<gene>
    <name evidence="1" type="ORF">SOV92_14900</name>
</gene>
<evidence type="ECO:0000313" key="1">
    <source>
        <dbReference type="EMBL" id="MDY4379096.1"/>
    </source>
</evidence>
<evidence type="ECO:0000313" key="2">
    <source>
        <dbReference type="Proteomes" id="UP001269968"/>
    </source>
</evidence>